<dbReference type="PROSITE" id="PS51819">
    <property type="entry name" value="VOC"/>
    <property type="match status" value="1"/>
</dbReference>
<dbReference type="InterPro" id="IPR004360">
    <property type="entry name" value="Glyas_Fos-R_dOase_dom"/>
</dbReference>
<gene>
    <name evidence="2" type="ORF">GS18_0210515</name>
</gene>
<dbReference type="EMBL" id="JNVC02000005">
    <property type="protein sequence ID" value="KEZ51562.1"/>
    <property type="molecule type" value="Genomic_DNA"/>
</dbReference>
<dbReference type="AlphaFoldDB" id="A0A084GW50"/>
<dbReference type="SUPFAM" id="SSF54593">
    <property type="entry name" value="Glyoxalase/Bleomycin resistance protein/Dihydroxybiphenyl dioxygenase"/>
    <property type="match status" value="1"/>
</dbReference>
<dbReference type="RefSeq" id="WP_035206962.1">
    <property type="nucleotide sequence ID" value="NZ_JNVC02000005.1"/>
</dbReference>
<organism evidence="2 3">
    <name type="scientific">Metabacillus indicus</name>
    <name type="common">Bacillus indicus</name>
    <dbReference type="NCBI Taxonomy" id="246786"/>
    <lineage>
        <taxon>Bacteria</taxon>
        <taxon>Bacillati</taxon>
        <taxon>Bacillota</taxon>
        <taxon>Bacilli</taxon>
        <taxon>Bacillales</taxon>
        <taxon>Bacillaceae</taxon>
        <taxon>Metabacillus</taxon>
    </lineage>
</organism>
<dbReference type="InterPro" id="IPR037523">
    <property type="entry name" value="VOC_core"/>
</dbReference>
<dbReference type="PANTHER" id="PTHR36437:SF2">
    <property type="entry name" value="GLYOXALASE_BLEOMYCIN RESISTANCE PROTEIN_DIOXYGENASE"/>
    <property type="match status" value="1"/>
</dbReference>
<feature type="domain" description="VOC" evidence="1">
    <location>
        <begin position="4"/>
        <end position="124"/>
    </location>
</feature>
<proteinExistence type="predicted"/>
<dbReference type="CDD" id="cd07263">
    <property type="entry name" value="VOC_like"/>
    <property type="match status" value="1"/>
</dbReference>
<dbReference type="Gene3D" id="3.10.180.10">
    <property type="entry name" value="2,3-Dihydroxybiphenyl 1,2-Dioxygenase, domain 1"/>
    <property type="match status" value="1"/>
</dbReference>
<dbReference type="OrthoDB" id="9803079at2"/>
<reference evidence="2 3" key="1">
    <citation type="journal article" date="2005" name="Int. J. Syst. Evol. Microbiol.">
        <title>Bacillus cibi sp. nov., isolated from jeotgal, a traditional Korean fermented seafood.</title>
        <authorList>
            <person name="Yoon J.H."/>
            <person name="Lee C.H."/>
            <person name="Oh T.K."/>
        </authorList>
    </citation>
    <scope>NUCLEOTIDE SEQUENCE [LARGE SCALE GENOMIC DNA]</scope>
    <source>
        <strain evidence="2 3">DSM 16189</strain>
    </source>
</reference>
<dbReference type="Proteomes" id="UP000028549">
    <property type="component" value="Unassembled WGS sequence"/>
</dbReference>
<comment type="caution">
    <text evidence="2">The sequence shown here is derived from an EMBL/GenBank/DDBJ whole genome shotgun (WGS) entry which is preliminary data.</text>
</comment>
<evidence type="ECO:0000259" key="1">
    <source>
        <dbReference type="PROSITE" id="PS51819"/>
    </source>
</evidence>
<protein>
    <submittedName>
        <fullName evidence="2">Glyoxalase</fullName>
    </submittedName>
</protein>
<sequence length="125" mass="14262">MMKSLGQVMVYVKDQDQAKNFWVEKIGFTVIAEEDNKQGMRWIEVAPEGGGTSIVLHNKDFIAQMEPELNLGTPSLMFFTDNVDRLYDDLKNKGVKVGEIVDLPSGKLFNFADDEDHYFAVQERK</sequence>
<dbReference type="STRING" id="246786.GS18_0210515"/>
<dbReference type="PANTHER" id="PTHR36437">
    <property type="entry name" value="GLYOXALASE/BLEOMYCIN RESISTANCE PROTEIN/DIOXYGENASE"/>
    <property type="match status" value="1"/>
</dbReference>
<evidence type="ECO:0000313" key="2">
    <source>
        <dbReference type="EMBL" id="KEZ51562.1"/>
    </source>
</evidence>
<dbReference type="InterPro" id="IPR029068">
    <property type="entry name" value="Glyas_Bleomycin-R_OHBP_Dase"/>
</dbReference>
<evidence type="ECO:0000313" key="3">
    <source>
        <dbReference type="Proteomes" id="UP000028549"/>
    </source>
</evidence>
<accession>A0A084GW50</accession>
<dbReference type="Pfam" id="PF00903">
    <property type="entry name" value="Glyoxalase"/>
    <property type="match status" value="1"/>
</dbReference>
<name>A0A084GW50_METID</name>
<keyword evidence="3" id="KW-1185">Reference proteome</keyword>